<dbReference type="eggNOG" id="COG1670">
    <property type="taxonomic scope" value="Bacteria"/>
</dbReference>
<name>A0A074MEB5_ERYLO</name>
<sequence length="175" mass="19865">MVEVPTLTTPRFTMRSLRRGDEVAMFPTMADEQQSLYLTRPKFESEQELWDWFAAPDWDGRTWIAEDANGEVAGRFVATPGHGSDDTHGPVFEIGYIVAMHAQGQGVARECSQALIEQLWTEGARKLTAEVDTRNTPSVRLLESLGFTREAHFREHDATHIGMCDVYWYGKLRSD</sequence>
<dbReference type="SUPFAM" id="SSF55729">
    <property type="entry name" value="Acyl-CoA N-acyltransferases (Nat)"/>
    <property type="match status" value="1"/>
</dbReference>
<dbReference type="Gene3D" id="3.40.630.30">
    <property type="match status" value="1"/>
</dbReference>
<dbReference type="OrthoDB" id="5295305at2"/>
<dbReference type="EMBL" id="JMIW01000001">
    <property type="protein sequence ID" value="KEO91829.1"/>
    <property type="molecule type" value="Genomic_DNA"/>
</dbReference>
<dbReference type="GO" id="GO:0008999">
    <property type="term" value="F:protein-N-terminal-alanine acetyltransferase activity"/>
    <property type="evidence" value="ECO:0007669"/>
    <property type="project" value="TreeGrafter"/>
</dbReference>
<reference evidence="2 3" key="1">
    <citation type="submission" date="2014-04" db="EMBL/GenBank/DDBJ databases">
        <title>A comprehensive comparison of genomes of Erythrobacter spp. strains.</title>
        <authorList>
            <person name="Zheng Q."/>
        </authorList>
    </citation>
    <scope>NUCLEOTIDE SEQUENCE [LARGE SCALE GENOMIC DNA]</scope>
    <source>
        <strain evidence="2 3">DSM 6997</strain>
    </source>
</reference>
<dbReference type="PANTHER" id="PTHR43441:SF2">
    <property type="entry name" value="FAMILY ACETYLTRANSFERASE, PUTATIVE (AFU_ORTHOLOGUE AFUA_7G00850)-RELATED"/>
    <property type="match status" value="1"/>
</dbReference>
<dbReference type="CDD" id="cd04301">
    <property type="entry name" value="NAT_SF"/>
    <property type="match status" value="1"/>
</dbReference>
<evidence type="ECO:0000259" key="1">
    <source>
        <dbReference type="PROSITE" id="PS51186"/>
    </source>
</evidence>
<dbReference type="Pfam" id="PF13302">
    <property type="entry name" value="Acetyltransf_3"/>
    <property type="match status" value="1"/>
</dbReference>
<dbReference type="InterPro" id="IPR000182">
    <property type="entry name" value="GNAT_dom"/>
</dbReference>
<dbReference type="InterPro" id="IPR051908">
    <property type="entry name" value="Ribosomal_N-acetyltransferase"/>
</dbReference>
<keyword evidence="3" id="KW-1185">Reference proteome</keyword>
<accession>A0A074MEB5</accession>
<dbReference type="InterPro" id="IPR016181">
    <property type="entry name" value="Acyl_CoA_acyltransferase"/>
</dbReference>
<evidence type="ECO:0000313" key="3">
    <source>
        <dbReference type="Proteomes" id="UP000027647"/>
    </source>
</evidence>
<protein>
    <recommendedName>
        <fullName evidence="1">N-acetyltransferase domain-containing protein</fullName>
    </recommendedName>
</protein>
<proteinExistence type="predicted"/>
<dbReference type="STRING" id="1044.EH31_03915"/>
<gene>
    <name evidence="2" type="ORF">EH31_03915</name>
</gene>
<organism evidence="2 3">
    <name type="scientific">Erythrobacter longus</name>
    <dbReference type="NCBI Taxonomy" id="1044"/>
    <lineage>
        <taxon>Bacteria</taxon>
        <taxon>Pseudomonadati</taxon>
        <taxon>Pseudomonadota</taxon>
        <taxon>Alphaproteobacteria</taxon>
        <taxon>Sphingomonadales</taxon>
        <taxon>Erythrobacteraceae</taxon>
        <taxon>Erythrobacter/Porphyrobacter group</taxon>
        <taxon>Erythrobacter</taxon>
    </lineage>
</organism>
<dbReference type="PROSITE" id="PS51186">
    <property type="entry name" value="GNAT"/>
    <property type="match status" value="1"/>
</dbReference>
<comment type="caution">
    <text evidence="2">The sequence shown here is derived from an EMBL/GenBank/DDBJ whole genome shotgun (WGS) entry which is preliminary data.</text>
</comment>
<dbReference type="Proteomes" id="UP000027647">
    <property type="component" value="Unassembled WGS sequence"/>
</dbReference>
<dbReference type="GO" id="GO:0005737">
    <property type="term" value="C:cytoplasm"/>
    <property type="evidence" value="ECO:0007669"/>
    <property type="project" value="TreeGrafter"/>
</dbReference>
<feature type="domain" description="N-acetyltransferase" evidence="1">
    <location>
        <begin position="12"/>
        <end position="174"/>
    </location>
</feature>
<dbReference type="GO" id="GO:1990189">
    <property type="term" value="F:protein N-terminal-serine acetyltransferase activity"/>
    <property type="evidence" value="ECO:0007669"/>
    <property type="project" value="TreeGrafter"/>
</dbReference>
<dbReference type="AlphaFoldDB" id="A0A074MEB5"/>
<dbReference type="PANTHER" id="PTHR43441">
    <property type="entry name" value="RIBOSOMAL-PROTEIN-SERINE ACETYLTRANSFERASE"/>
    <property type="match status" value="1"/>
</dbReference>
<evidence type="ECO:0000313" key="2">
    <source>
        <dbReference type="EMBL" id="KEO91829.1"/>
    </source>
</evidence>